<dbReference type="RefSeq" id="WP_110327140.1">
    <property type="nucleotide sequence ID" value="NZ_CAJMXX010000002.1"/>
</dbReference>
<dbReference type="Gene3D" id="2.170.130.10">
    <property type="entry name" value="TonB-dependent receptor, plug domain"/>
    <property type="match status" value="1"/>
</dbReference>
<dbReference type="PANTHER" id="PTHR32552">
    <property type="entry name" value="FERRICHROME IRON RECEPTOR-RELATED"/>
    <property type="match status" value="1"/>
</dbReference>
<feature type="region of interest" description="Disordered" evidence="17">
    <location>
        <begin position="1"/>
        <end position="30"/>
    </location>
</feature>
<evidence type="ECO:0000256" key="6">
    <source>
        <dbReference type="ARBA" id="ARBA00022692"/>
    </source>
</evidence>
<name>A0ABX5MTD7_9BURK</name>
<dbReference type="PROSITE" id="PS52016">
    <property type="entry name" value="TONB_DEPENDENT_REC_3"/>
    <property type="match status" value="1"/>
</dbReference>
<dbReference type="Gene3D" id="2.40.170.20">
    <property type="entry name" value="TonB-dependent receptor, beta-barrel domain"/>
    <property type="match status" value="1"/>
</dbReference>
<proteinExistence type="inferred from homology"/>
<dbReference type="Pfam" id="PF07715">
    <property type="entry name" value="Plug"/>
    <property type="match status" value="1"/>
</dbReference>
<dbReference type="EMBL" id="QJJV01000005">
    <property type="protein sequence ID" value="PXX18247.1"/>
    <property type="molecule type" value="Genomic_DNA"/>
</dbReference>
<evidence type="ECO:0000256" key="1">
    <source>
        <dbReference type="ARBA" id="ARBA00004571"/>
    </source>
</evidence>
<dbReference type="CDD" id="cd01347">
    <property type="entry name" value="ligand_gated_channel"/>
    <property type="match status" value="1"/>
</dbReference>
<evidence type="ECO:0000256" key="5">
    <source>
        <dbReference type="ARBA" id="ARBA00022496"/>
    </source>
</evidence>
<reference evidence="20 21" key="1">
    <citation type="submission" date="2018-05" db="EMBL/GenBank/DDBJ databases">
        <title>Genomic Encyclopedia of Type Strains, Phase IV (KMG-V): Genome sequencing to study the core and pangenomes of soil and plant-associated prokaryotes.</title>
        <authorList>
            <person name="Whitman W."/>
        </authorList>
    </citation>
    <scope>NUCLEOTIDE SEQUENCE [LARGE SCALE GENOMIC DNA]</scope>
    <source>
        <strain evidence="20 21">SIr-6563</strain>
    </source>
</reference>
<evidence type="ECO:0000313" key="21">
    <source>
        <dbReference type="Proteomes" id="UP000247515"/>
    </source>
</evidence>
<dbReference type="InterPro" id="IPR000531">
    <property type="entry name" value="Beta-barrel_TonB"/>
</dbReference>
<evidence type="ECO:0000256" key="3">
    <source>
        <dbReference type="ARBA" id="ARBA00022448"/>
    </source>
</evidence>
<dbReference type="Pfam" id="PF00593">
    <property type="entry name" value="TonB_dep_Rec_b-barrel"/>
    <property type="match status" value="1"/>
</dbReference>
<keyword evidence="9" id="KW-0406">Ion transport</keyword>
<dbReference type="InterPro" id="IPR010917">
    <property type="entry name" value="TonB_rcpt_CS"/>
</dbReference>
<dbReference type="Proteomes" id="UP000247515">
    <property type="component" value="Unassembled WGS sequence"/>
</dbReference>
<dbReference type="InterPro" id="IPR010105">
    <property type="entry name" value="TonB_sidphr_rcpt"/>
</dbReference>
<feature type="short sequence motif" description="TonB C-terminal box" evidence="15">
    <location>
        <begin position="744"/>
        <end position="761"/>
    </location>
</feature>
<evidence type="ECO:0000256" key="9">
    <source>
        <dbReference type="ARBA" id="ARBA00023065"/>
    </source>
</evidence>
<dbReference type="PROSITE" id="PS01156">
    <property type="entry name" value="TONB_DEPENDENT_REC_2"/>
    <property type="match status" value="1"/>
</dbReference>
<dbReference type="SUPFAM" id="SSF56935">
    <property type="entry name" value="Porins"/>
    <property type="match status" value="1"/>
</dbReference>
<dbReference type="NCBIfam" id="TIGR01783">
    <property type="entry name" value="TonB-siderophor"/>
    <property type="match status" value="1"/>
</dbReference>
<keyword evidence="6 14" id="KW-0812">Transmembrane</keyword>
<evidence type="ECO:0000256" key="12">
    <source>
        <dbReference type="ARBA" id="ARBA00023170"/>
    </source>
</evidence>
<keyword evidence="11 14" id="KW-0472">Membrane</keyword>
<dbReference type="PANTHER" id="PTHR32552:SF82">
    <property type="entry name" value="FCUA PROTEIN"/>
    <property type="match status" value="1"/>
</dbReference>
<dbReference type="InterPro" id="IPR012910">
    <property type="entry name" value="Plug_dom"/>
</dbReference>
<protein>
    <submittedName>
        <fullName evidence="20">Iron complex outermembrane receptor protein</fullName>
    </submittedName>
</protein>
<evidence type="ECO:0000256" key="10">
    <source>
        <dbReference type="ARBA" id="ARBA00023077"/>
    </source>
</evidence>
<accession>A0ABX5MTD7</accession>
<evidence type="ECO:0000256" key="15">
    <source>
        <dbReference type="PROSITE-ProRule" id="PRU10144"/>
    </source>
</evidence>
<keyword evidence="21" id="KW-1185">Reference proteome</keyword>
<sequence>MSAPRLSVPRPAAADAPKSPFPPAASVSRHATRHASRHAILAAIAVTFALPAAAFAQTSGNADAGNTGNDAATAGKSNATLPTVKVQAAKDALPGDLAPTYGGGQVARGGNFGALGQQKNIDMPFSMTTYTAKAIQDKQARTIADVLSNDPAVRTAYGYGNFQEVYVIRGFQLDSDDVSLNGLYGITPRQMVETPAIERVDVFKGASAFLNGASPNGSSIGGSVNLQLKRADDKPLTEVTLDGSASGEFGTHVDVGRRFGDQDQFGIRVNQANRDGETSIDGEHRRNNQTAVALDYRGEKLRLEADFLYQRQHVSDGRPVAYVSGDSIPAVPSASYNYGQTWSASQTEDTVGILRAEYDFLPGWTAYVAGGARHSTESGQYSSPYYTDPTLTTASRMYVPRKEDATSAEVGVRGHFNTGPVSHFVTAGASIVSVHTESAWNMSGSFNTDLYDTPQVAFPPSKYYSQGLDGNPPLTSTSLMRSVAASDTLGFFHDRVLFTVGVRHQEIVSNAYSSSTLLQTEAYNDSITTPLFGIVFKPTEHIAIYANRSESLAAGSQAPATAMNANALLAPERTKQYEVGAKYDSGKFGAQLALYQLEKPQTYTNSSGYFVADGNERHRGVEASVFGEVYKGVRLMAGATYINAVQLDTGTNDGNRPIGVPSFMFNLGAEYDLPWVQGLTFSARYTHTGPQYLNATNTLSIKAWDTVDLGARYKTSVFGRPTTFRADVYNLTNKAYWSSTTGGYLTMGAPRTVLFSMTTDF</sequence>
<keyword evidence="3 14" id="KW-0813">Transport</keyword>
<evidence type="ECO:0000256" key="8">
    <source>
        <dbReference type="ARBA" id="ARBA00023004"/>
    </source>
</evidence>
<gene>
    <name evidence="20" type="ORF">C7400_105309</name>
</gene>
<evidence type="ECO:0000256" key="4">
    <source>
        <dbReference type="ARBA" id="ARBA00022452"/>
    </source>
</evidence>
<feature type="domain" description="TonB-dependent receptor plug" evidence="19">
    <location>
        <begin position="121"/>
        <end position="215"/>
    </location>
</feature>
<keyword evidence="10 16" id="KW-0798">TonB box</keyword>
<evidence type="ECO:0000256" key="2">
    <source>
        <dbReference type="ARBA" id="ARBA00009810"/>
    </source>
</evidence>
<comment type="caution">
    <text evidence="20">The sequence shown here is derived from an EMBL/GenBank/DDBJ whole genome shotgun (WGS) entry which is preliminary data.</text>
</comment>
<comment type="subcellular location">
    <subcellularLocation>
        <location evidence="1 14">Cell outer membrane</location>
        <topology evidence="1 14">Multi-pass membrane protein</topology>
    </subcellularLocation>
</comment>
<evidence type="ECO:0000259" key="19">
    <source>
        <dbReference type="Pfam" id="PF07715"/>
    </source>
</evidence>
<keyword evidence="12 20" id="KW-0675">Receptor</keyword>
<keyword evidence="7" id="KW-0732">Signal</keyword>
<evidence type="ECO:0000256" key="16">
    <source>
        <dbReference type="RuleBase" id="RU003357"/>
    </source>
</evidence>
<evidence type="ECO:0000256" key="13">
    <source>
        <dbReference type="ARBA" id="ARBA00023237"/>
    </source>
</evidence>
<evidence type="ECO:0000256" key="11">
    <source>
        <dbReference type="ARBA" id="ARBA00023136"/>
    </source>
</evidence>
<evidence type="ECO:0000313" key="20">
    <source>
        <dbReference type="EMBL" id="PXX18247.1"/>
    </source>
</evidence>
<dbReference type="InterPro" id="IPR039426">
    <property type="entry name" value="TonB-dep_rcpt-like"/>
</dbReference>
<keyword evidence="8" id="KW-0408">Iron</keyword>
<evidence type="ECO:0000256" key="7">
    <source>
        <dbReference type="ARBA" id="ARBA00022729"/>
    </source>
</evidence>
<evidence type="ECO:0000256" key="14">
    <source>
        <dbReference type="PROSITE-ProRule" id="PRU01360"/>
    </source>
</evidence>
<keyword evidence="4 14" id="KW-1134">Transmembrane beta strand</keyword>
<evidence type="ECO:0000256" key="17">
    <source>
        <dbReference type="SAM" id="MobiDB-lite"/>
    </source>
</evidence>
<keyword evidence="5" id="KW-0410">Iron transport</keyword>
<organism evidence="20 21">
    <name type="scientific">Paraburkholderia tropica</name>
    <dbReference type="NCBI Taxonomy" id="92647"/>
    <lineage>
        <taxon>Bacteria</taxon>
        <taxon>Pseudomonadati</taxon>
        <taxon>Pseudomonadota</taxon>
        <taxon>Betaproteobacteria</taxon>
        <taxon>Burkholderiales</taxon>
        <taxon>Burkholderiaceae</taxon>
        <taxon>Paraburkholderia</taxon>
    </lineage>
</organism>
<keyword evidence="13 14" id="KW-0998">Cell outer membrane</keyword>
<dbReference type="InterPro" id="IPR036942">
    <property type="entry name" value="Beta-barrel_TonB_sf"/>
</dbReference>
<feature type="domain" description="TonB-dependent receptor-like beta-barrel" evidence="18">
    <location>
        <begin position="305"/>
        <end position="731"/>
    </location>
</feature>
<comment type="similarity">
    <text evidence="2 14 16">Belongs to the TonB-dependent receptor family.</text>
</comment>
<dbReference type="InterPro" id="IPR037066">
    <property type="entry name" value="Plug_dom_sf"/>
</dbReference>
<evidence type="ECO:0000259" key="18">
    <source>
        <dbReference type="Pfam" id="PF00593"/>
    </source>
</evidence>